<sequence>MVAQVSSDEPDSANNDGSLYFLQEQVRAANIEVFDGVVCLRLTSPPGANDDRMYRCGVAWVTSSNSALRDLSGDMATGLYHPPSWS</sequence>
<proteinExistence type="predicted"/>
<protein>
    <submittedName>
        <fullName evidence="2">Uncharacterized protein</fullName>
    </submittedName>
</protein>
<dbReference type="AlphaFoldDB" id="A0A915EUW6"/>
<name>A0A915EUW6_9BILA</name>
<evidence type="ECO:0000313" key="2">
    <source>
        <dbReference type="WBParaSite" id="jg9250"/>
    </source>
</evidence>
<organism evidence="1 2">
    <name type="scientific">Ditylenchus dipsaci</name>
    <dbReference type="NCBI Taxonomy" id="166011"/>
    <lineage>
        <taxon>Eukaryota</taxon>
        <taxon>Metazoa</taxon>
        <taxon>Ecdysozoa</taxon>
        <taxon>Nematoda</taxon>
        <taxon>Chromadorea</taxon>
        <taxon>Rhabditida</taxon>
        <taxon>Tylenchina</taxon>
        <taxon>Tylenchomorpha</taxon>
        <taxon>Sphaerularioidea</taxon>
        <taxon>Anguinidae</taxon>
        <taxon>Anguininae</taxon>
        <taxon>Ditylenchus</taxon>
    </lineage>
</organism>
<dbReference type="WBParaSite" id="jg9250">
    <property type="protein sequence ID" value="jg9250"/>
    <property type="gene ID" value="jg9250"/>
</dbReference>
<evidence type="ECO:0000313" key="1">
    <source>
        <dbReference type="Proteomes" id="UP000887574"/>
    </source>
</evidence>
<keyword evidence="1" id="KW-1185">Reference proteome</keyword>
<dbReference type="Proteomes" id="UP000887574">
    <property type="component" value="Unplaced"/>
</dbReference>
<reference evidence="2" key="1">
    <citation type="submission" date="2022-11" db="UniProtKB">
        <authorList>
            <consortium name="WormBaseParasite"/>
        </authorList>
    </citation>
    <scope>IDENTIFICATION</scope>
</reference>
<accession>A0A915EUW6</accession>